<keyword evidence="5" id="KW-0963">Cytoplasm</keyword>
<dbReference type="InterPro" id="IPR013713">
    <property type="entry name" value="XPO2_central"/>
</dbReference>
<evidence type="ECO:0000256" key="4">
    <source>
        <dbReference type="ARBA" id="ARBA00022448"/>
    </source>
</evidence>
<keyword evidence="4" id="KW-0813">Transport</keyword>
<accession>A0A9N8VQC7</accession>
<dbReference type="GO" id="GO:0006606">
    <property type="term" value="P:protein import into nucleus"/>
    <property type="evidence" value="ECO:0007669"/>
    <property type="project" value="TreeGrafter"/>
</dbReference>
<protein>
    <submittedName>
        <fullName evidence="10">5368_t:CDS:1</fullName>
    </submittedName>
</protein>
<evidence type="ECO:0000256" key="1">
    <source>
        <dbReference type="ARBA" id="ARBA00004123"/>
    </source>
</evidence>
<dbReference type="EMBL" id="CAJVPI010000034">
    <property type="protein sequence ID" value="CAG8462603.1"/>
    <property type="molecule type" value="Genomic_DNA"/>
</dbReference>
<evidence type="ECO:0000313" key="10">
    <source>
        <dbReference type="EMBL" id="CAG8462603.1"/>
    </source>
</evidence>
<evidence type="ECO:0000256" key="3">
    <source>
        <dbReference type="ARBA" id="ARBA00007991"/>
    </source>
</evidence>
<dbReference type="Gene3D" id="1.25.10.10">
    <property type="entry name" value="Leucine-rich Repeat Variant"/>
    <property type="match status" value="1"/>
</dbReference>
<keyword evidence="6" id="KW-0653">Protein transport</keyword>
<dbReference type="GO" id="GO:0031267">
    <property type="term" value="F:small GTPase binding"/>
    <property type="evidence" value="ECO:0007669"/>
    <property type="project" value="InterPro"/>
</dbReference>
<evidence type="ECO:0000313" key="11">
    <source>
        <dbReference type="Proteomes" id="UP000789739"/>
    </source>
</evidence>
<organism evidence="10 11">
    <name type="scientific">Paraglomus brasilianum</name>
    <dbReference type="NCBI Taxonomy" id="144538"/>
    <lineage>
        <taxon>Eukaryota</taxon>
        <taxon>Fungi</taxon>
        <taxon>Fungi incertae sedis</taxon>
        <taxon>Mucoromycota</taxon>
        <taxon>Glomeromycotina</taxon>
        <taxon>Glomeromycetes</taxon>
        <taxon>Paraglomerales</taxon>
        <taxon>Paraglomeraceae</taxon>
        <taxon>Paraglomus</taxon>
    </lineage>
</organism>
<evidence type="ECO:0000256" key="6">
    <source>
        <dbReference type="ARBA" id="ARBA00022927"/>
    </source>
</evidence>
<reference evidence="10" key="1">
    <citation type="submission" date="2021-06" db="EMBL/GenBank/DDBJ databases">
        <authorList>
            <person name="Kallberg Y."/>
            <person name="Tangrot J."/>
            <person name="Rosling A."/>
        </authorList>
    </citation>
    <scope>NUCLEOTIDE SEQUENCE</scope>
    <source>
        <strain evidence="10">BR232B</strain>
    </source>
</reference>
<feature type="region of interest" description="Disordered" evidence="8">
    <location>
        <begin position="877"/>
        <end position="918"/>
    </location>
</feature>
<dbReference type="Pfam" id="PF08506">
    <property type="entry name" value="Cse1"/>
    <property type="match status" value="1"/>
</dbReference>
<feature type="compositionally biased region" description="Acidic residues" evidence="8">
    <location>
        <begin position="895"/>
        <end position="917"/>
    </location>
</feature>
<dbReference type="InterPro" id="IPR058669">
    <property type="entry name" value="TPR_IPO7/11-like"/>
</dbReference>
<evidence type="ECO:0000256" key="5">
    <source>
        <dbReference type="ARBA" id="ARBA00022490"/>
    </source>
</evidence>
<dbReference type="OrthoDB" id="760868at2759"/>
<feature type="compositionally biased region" description="Acidic residues" evidence="8">
    <location>
        <begin position="878"/>
        <end position="887"/>
    </location>
</feature>
<dbReference type="Pfam" id="PF03810">
    <property type="entry name" value="IBN_N"/>
    <property type="match status" value="1"/>
</dbReference>
<evidence type="ECO:0000259" key="9">
    <source>
        <dbReference type="PROSITE" id="PS50166"/>
    </source>
</evidence>
<dbReference type="PANTHER" id="PTHR10997:SF18">
    <property type="entry name" value="D-IMPORTIN 7_RANBP7"/>
    <property type="match status" value="1"/>
</dbReference>
<comment type="subcellular location">
    <subcellularLocation>
        <location evidence="2">Cytoplasm</location>
    </subcellularLocation>
    <subcellularLocation>
        <location evidence="1">Nucleus</location>
    </subcellularLocation>
</comment>
<dbReference type="InterPro" id="IPR016024">
    <property type="entry name" value="ARM-type_fold"/>
</dbReference>
<name>A0A9N8VQC7_9GLOM</name>
<comment type="caution">
    <text evidence="10">The sequence shown here is derived from an EMBL/GenBank/DDBJ whole genome shotgun (WGS) entry which is preliminary data.</text>
</comment>
<proteinExistence type="inferred from homology"/>
<dbReference type="Pfam" id="PF25758">
    <property type="entry name" value="TPR_IPO11"/>
    <property type="match status" value="1"/>
</dbReference>
<evidence type="ECO:0000256" key="8">
    <source>
        <dbReference type="SAM" id="MobiDB-lite"/>
    </source>
</evidence>
<dbReference type="Proteomes" id="UP000789739">
    <property type="component" value="Unassembled WGS sequence"/>
</dbReference>
<gene>
    <name evidence="10" type="ORF">PBRASI_LOCUS665</name>
</gene>
<dbReference type="GO" id="GO:0005635">
    <property type="term" value="C:nuclear envelope"/>
    <property type="evidence" value="ECO:0007669"/>
    <property type="project" value="TreeGrafter"/>
</dbReference>
<dbReference type="PROSITE" id="PS50166">
    <property type="entry name" value="IMPORTIN_B_NT"/>
    <property type="match status" value="1"/>
</dbReference>
<dbReference type="SMART" id="SM00913">
    <property type="entry name" value="IBN_N"/>
    <property type="match status" value="1"/>
</dbReference>
<dbReference type="GO" id="GO:0005829">
    <property type="term" value="C:cytosol"/>
    <property type="evidence" value="ECO:0007669"/>
    <property type="project" value="TreeGrafter"/>
</dbReference>
<dbReference type="AlphaFoldDB" id="A0A9N8VQC7"/>
<evidence type="ECO:0000256" key="7">
    <source>
        <dbReference type="ARBA" id="ARBA00023242"/>
    </source>
</evidence>
<keyword evidence="11" id="KW-1185">Reference proteome</keyword>
<dbReference type="PANTHER" id="PTHR10997">
    <property type="entry name" value="IMPORTIN-7, 8, 11"/>
    <property type="match status" value="1"/>
</dbReference>
<dbReference type="InterPro" id="IPR001494">
    <property type="entry name" value="Importin-beta_N"/>
</dbReference>
<feature type="domain" description="Importin N-terminal" evidence="9">
    <location>
        <begin position="24"/>
        <end position="100"/>
    </location>
</feature>
<evidence type="ECO:0000256" key="2">
    <source>
        <dbReference type="ARBA" id="ARBA00004496"/>
    </source>
</evidence>
<dbReference type="FunFam" id="1.25.10.10:FF:000244">
    <property type="entry name" value="Nonsense-mediated mRNA decay protein"/>
    <property type="match status" value="1"/>
</dbReference>
<dbReference type="SUPFAM" id="SSF48371">
    <property type="entry name" value="ARM repeat"/>
    <property type="match status" value="1"/>
</dbReference>
<comment type="similarity">
    <text evidence="3">Belongs to the importin beta family.</text>
</comment>
<dbReference type="InterPro" id="IPR011989">
    <property type="entry name" value="ARM-like"/>
</dbReference>
<keyword evidence="7" id="KW-0539">Nucleus</keyword>
<sequence length="1020" mass="117657">MDYHSIYQLFTATYHSDPNIQKQAELQLKRVEVMPGFVSTCLQMIGSQESETGTRQAAAIYLKNRIRSSWEVDEDNKKAVPISDGDRRGFKQNILNVLLNTPNNVREHPKNWPDYLSQVQMMLTSNDLSTVYIGCLALLEVVKIYQWKSEDFRSPLREIIQTAFPVILQVALRIQNEDSLDAAELMRIILKTYSSAVHYELVKELQDNSSLVHWGTLFLNIVAKPSPESALPADPAEREKFGWMRPKKWAYSILNRLFSRYGNPAQLPRSAWNLYKTFAENFIENFAPQILRQYLHQTELWIKKEQWLSKSALFSLADFYKDAIFHKKTWQILKPYSGELVSHFIFPQLCFTTEDNELWLEDPIEYIHKKVDPLEDFTSPVNAATTFLIDLTRHRRKHVLNGILVVINSILKTYQEAPSNEKKPGEKDGALRMMGCLADQILRKRSNVTHLMEGFFVEHVFPEFKSQHPFLRARACDMLVKFSELNFQDQQNLAAAFQGITDCMRDVELPVKVQAALALQSMIRHDVELINLTNQADMDILTTVMEEFVEVFSKELSPFAIQLCEQLRDAYLRIVQSIPEDRDEDFLNSLTIDDKTMAANGVLKTLSGMIVNLEISPETFAQMEVSLLPVITYTLQNNIVDLYDDVFEIIDYCTFTTKKVSPAMWNVFDLVYKSVKDAGIDYIEDIVPSLDNYISYGKDVLLENQNIQAMMMDIIDTIMKHDRLEESDRVAGCKLMESVLLNCRGQVDQYVRPFMDLAFMYFAKVQELRSTAFKLYLLEVIINALYYNPLHTLVILEERQSTQAFFTIWFQSLDKFNRVHDKKLTIMALCVLVELPPEQLPQAVQVGWSQILQALLTVLKGLPEAEQNRERMQKAYEEGIDSDDDESDRFKAFGGDEEADDDFEDLATENADDEDVLDKDTEYLEMLAQEAEKAAAEETDDDEDDIKEEVLFESPLDDIDAYIKFQETLVGLQQRNPLSYQLLTRDLTSEDQEVIKSLFATADEHREHAKTVATKENEDI</sequence>